<proteinExistence type="predicted"/>
<dbReference type="STRING" id="137265.SAMN05421684_3037"/>
<sequence length="162" mass="17260">MLNNILGIPAHPLIIHVAVVFIPLLCLGAVVYALVPRFRSKIGWAVTALAVISPIAAWFAKASGENLRDRLVAAGFSPEILDKVNQHQSYGDRTWWFTLALGVVTLVLLFMTSGSRRAPQHVPVGVTLAISVVVIALAVATAIYVFLTGDSGAHAVWEGAVP</sequence>
<evidence type="ECO:0000256" key="1">
    <source>
        <dbReference type="SAM" id="Phobius"/>
    </source>
</evidence>
<protein>
    <recommendedName>
        <fullName evidence="2">DUF2231 domain-containing protein</fullName>
    </recommendedName>
</protein>
<dbReference type="Proteomes" id="UP000199632">
    <property type="component" value="Unassembled WGS sequence"/>
</dbReference>
<feature type="transmembrane region" description="Helical" evidence="1">
    <location>
        <begin position="13"/>
        <end position="35"/>
    </location>
</feature>
<organism evidence="3 4">
    <name type="scientific">Asanoa ishikariensis</name>
    <dbReference type="NCBI Taxonomy" id="137265"/>
    <lineage>
        <taxon>Bacteria</taxon>
        <taxon>Bacillati</taxon>
        <taxon>Actinomycetota</taxon>
        <taxon>Actinomycetes</taxon>
        <taxon>Micromonosporales</taxon>
        <taxon>Micromonosporaceae</taxon>
        <taxon>Asanoa</taxon>
    </lineage>
</organism>
<reference evidence="4" key="1">
    <citation type="submission" date="2016-10" db="EMBL/GenBank/DDBJ databases">
        <authorList>
            <person name="Varghese N."/>
            <person name="Submissions S."/>
        </authorList>
    </citation>
    <scope>NUCLEOTIDE SEQUENCE [LARGE SCALE GENOMIC DNA]</scope>
    <source>
        <strain evidence="4">DSM 44718</strain>
    </source>
</reference>
<feature type="transmembrane region" description="Helical" evidence="1">
    <location>
        <begin position="42"/>
        <end position="60"/>
    </location>
</feature>
<feature type="transmembrane region" description="Helical" evidence="1">
    <location>
        <begin position="124"/>
        <end position="147"/>
    </location>
</feature>
<dbReference type="EMBL" id="FNQB01000002">
    <property type="protein sequence ID" value="SDZ14935.1"/>
    <property type="molecule type" value="Genomic_DNA"/>
</dbReference>
<dbReference type="Pfam" id="PF09990">
    <property type="entry name" value="DUF2231"/>
    <property type="match status" value="1"/>
</dbReference>
<name>A0A1H3QPJ9_9ACTN</name>
<keyword evidence="1" id="KW-1133">Transmembrane helix</keyword>
<dbReference type="AlphaFoldDB" id="A0A1H3QPJ9"/>
<dbReference type="OrthoDB" id="4350867at2"/>
<gene>
    <name evidence="3" type="ORF">SAMN05421684_3037</name>
</gene>
<feature type="domain" description="DUF2231" evidence="2">
    <location>
        <begin position="7"/>
        <end position="161"/>
    </location>
</feature>
<dbReference type="InterPro" id="IPR019251">
    <property type="entry name" value="DUF2231_TM"/>
</dbReference>
<feature type="transmembrane region" description="Helical" evidence="1">
    <location>
        <begin position="94"/>
        <end position="112"/>
    </location>
</feature>
<accession>A0A1H3QPJ9</accession>
<evidence type="ECO:0000313" key="3">
    <source>
        <dbReference type="EMBL" id="SDZ14935.1"/>
    </source>
</evidence>
<evidence type="ECO:0000259" key="2">
    <source>
        <dbReference type="Pfam" id="PF09990"/>
    </source>
</evidence>
<dbReference type="RefSeq" id="WP_090791895.1">
    <property type="nucleotide sequence ID" value="NZ_BOND01000009.1"/>
</dbReference>
<keyword evidence="1" id="KW-0812">Transmembrane</keyword>
<keyword evidence="4" id="KW-1185">Reference proteome</keyword>
<keyword evidence="1" id="KW-0472">Membrane</keyword>
<evidence type="ECO:0000313" key="4">
    <source>
        <dbReference type="Proteomes" id="UP000199632"/>
    </source>
</evidence>